<keyword evidence="1" id="KW-0812">Transmembrane</keyword>
<dbReference type="EMBL" id="JRES01000204">
    <property type="protein sequence ID" value="KNC33309.1"/>
    <property type="molecule type" value="Genomic_DNA"/>
</dbReference>
<gene>
    <name evidence="2" type="ORF">FF38_06084</name>
</gene>
<evidence type="ECO:0000313" key="3">
    <source>
        <dbReference type="Proteomes" id="UP000037069"/>
    </source>
</evidence>
<protein>
    <submittedName>
        <fullName evidence="2">Uncharacterized protein</fullName>
    </submittedName>
</protein>
<feature type="transmembrane region" description="Helical" evidence="1">
    <location>
        <begin position="78"/>
        <end position="95"/>
    </location>
</feature>
<accession>A0A0L0CPE7</accession>
<proteinExistence type="predicted"/>
<evidence type="ECO:0000313" key="2">
    <source>
        <dbReference type="EMBL" id="KNC33309.1"/>
    </source>
</evidence>
<dbReference type="Proteomes" id="UP000037069">
    <property type="component" value="Unassembled WGS sequence"/>
</dbReference>
<organism evidence="2 3">
    <name type="scientific">Lucilia cuprina</name>
    <name type="common">Green bottle fly</name>
    <name type="synonym">Australian sheep blowfly</name>
    <dbReference type="NCBI Taxonomy" id="7375"/>
    <lineage>
        <taxon>Eukaryota</taxon>
        <taxon>Metazoa</taxon>
        <taxon>Ecdysozoa</taxon>
        <taxon>Arthropoda</taxon>
        <taxon>Hexapoda</taxon>
        <taxon>Insecta</taxon>
        <taxon>Pterygota</taxon>
        <taxon>Neoptera</taxon>
        <taxon>Endopterygota</taxon>
        <taxon>Diptera</taxon>
        <taxon>Brachycera</taxon>
        <taxon>Muscomorpha</taxon>
        <taxon>Oestroidea</taxon>
        <taxon>Calliphoridae</taxon>
        <taxon>Luciliinae</taxon>
        <taxon>Lucilia</taxon>
    </lineage>
</organism>
<evidence type="ECO:0000256" key="1">
    <source>
        <dbReference type="SAM" id="Phobius"/>
    </source>
</evidence>
<keyword evidence="3" id="KW-1185">Reference proteome</keyword>
<name>A0A0L0CPE7_LUCCU</name>
<dbReference type="AlphaFoldDB" id="A0A0L0CPE7"/>
<sequence>MDKGQLLLDLNKPTYEKTNQFRDAIAGAIRPVAEIRALSQDVLLEIKDIDKVATKDEVINLDLPTCLLPPPPCLEPSPFGNVFLLVVALMIRFSMIRNMRSVPNRLKLSGKAKYVYVDLNDENNNDDDEDVNILPTMTTKQQDDIY</sequence>
<comment type="caution">
    <text evidence="2">The sequence shown here is derived from an EMBL/GenBank/DDBJ whole genome shotgun (WGS) entry which is preliminary data.</text>
</comment>
<keyword evidence="1" id="KW-0472">Membrane</keyword>
<reference evidence="2 3" key="1">
    <citation type="journal article" date="2015" name="Nat. Commun.">
        <title>Lucilia cuprina genome unlocks parasitic fly biology to underpin future interventions.</title>
        <authorList>
            <person name="Anstead C.A."/>
            <person name="Korhonen P.K."/>
            <person name="Young N.D."/>
            <person name="Hall R.S."/>
            <person name="Jex A.R."/>
            <person name="Murali S.C."/>
            <person name="Hughes D.S."/>
            <person name="Lee S.F."/>
            <person name="Perry T."/>
            <person name="Stroehlein A.J."/>
            <person name="Ansell B.R."/>
            <person name="Breugelmans B."/>
            <person name="Hofmann A."/>
            <person name="Qu J."/>
            <person name="Dugan S."/>
            <person name="Lee S.L."/>
            <person name="Chao H."/>
            <person name="Dinh H."/>
            <person name="Han Y."/>
            <person name="Doddapaneni H.V."/>
            <person name="Worley K.C."/>
            <person name="Muzny D.M."/>
            <person name="Ioannidis P."/>
            <person name="Waterhouse R.M."/>
            <person name="Zdobnov E.M."/>
            <person name="James P.J."/>
            <person name="Bagnall N.H."/>
            <person name="Kotze A.C."/>
            <person name="Gibbs R.A."/>
            <person name="Richards S."/>
            <person name="Batterham P."/>
            <person name="Gasser R.B."/>
        </authorList>
    </citation>
    <scope>NUCLEOTIDE SEQUENCE [LARGE SCALE GENOMIC DNA]</scope>
    <source>
        <strain evidence="2 3">LS</strain>
        <tissue evidence="2">Full body</tissue>
    </source>
</reference>
<keyword evidence="1" id="KW-1133">Transmembrane helix</keyword>